<proteinExistence type="predicted"/>
<sequence>TSGDVDPETAFNWVLLKGIPEKLPITNHKILLINTA</sequence>
<comment type="caution">
    <text evidence="1">The sequence shown here is derived from an EMBL/GenBank/DDBJ whole genome shotgun (WGS) entry which is preliminary data.</text>
</comment>
<dbReference type="AlphaFoldDB" id="X1JNN4"/>
<protein>
    <submittedName>
        <fullName evidence="1">Uncharacterized protein</fullName>
    </submittedName>
</protein>
<accession>X1JNN4</accession>
<gene>
    <name evidence="1" type="ORF">S03H2_73045</name>
</gene>
<name>X1JNN4_9ZZZZ</name>
<feature type="non-terminal residue" evidence="1">
    <location>
        <position position="1"/>
    </location>
</feature>
<organism evidence="1">
    <name type="scientific">marine sediment metagenome</name>
    <dbReference type="NCBI Taxonomy" id="412755"/>
    <lineage>
        <taxon>unclassified sequences</taxon>
        <taxon>metagenomes</taxon>
        <taxon>ecological metagenomes</taxon>
    </lineage>
</organism>
<dbReference type="EMBL" id="BARU01049797">
    <property type="protein sequence ID" value="GAH96351.1"/>
    <property type="molecule type" value="Genomic_DNA"/>
</dbReference>
<evidence type="ECO:0000313" key="1">
    <source>
        <dbReference type="EMBL" id="GAH96351.1"/>
    </source>
</evidence>
<feature type="non-terminal residue" evidence="1">
    <location>
        <position position="36"/>
    </location>
</feature>
<reference evidence="1" key="1">
    <citation type="journal article" date="2014" name="Front. Microbiol.">
        <title>High frequency of phylogenetically diverse reductive dehalogenase-homologous genes in deep subseafloor sedimentary metagenomes.</title>
        <authorList>
            <person name="Kawai M."/>
            <person name="Futagami T."/>
            <person name="Toyoda A."/>
            <person name="Takaki Y."/>
            <person name="Nishi S."/>
            <person name="Hori S."/>
            <person name="Arai W."/>
            <person name="Tsubouchi T."/>
            <person name="Morono Y."/>
            <person name="Uchiyama I."/>
            <person name="Ito T."/>
            <person name="Fujiyama A."/>
            <person name="Inagaki F."/>
            <person name="Takami H."/>
        </authorList>
    </citation>
    <scope>NUCLEOTIDE SEQUENCE</scope>
    <source>
        <strain evidence="1">Expedition CK06-06</strain>
    </source>
</reference>